<dbReference type="Pfam" id="PF00072">
    <property type="entry name" value="Response_reg"/>
    <property type="match status" value="1"/>
</dbReference>
<dbReference type="InterPro" id="IPR011006">
    <property type="entry name" value="CheY-like_superfamily"/>
</dbReference>
<feature type="modified residue" description="4-aspartylphosphate" evidence="2">
    <location>
        <position position="51"/>
    </location>
</feature>
<evidence type="ECO:0000256" key="1">
    <source>
        <dbReference type="ARBA" id="ARBA00022553"/>
    </source>
</evidence>
<dbReference type="InterPro" id="IPR001789">
    <property type="entry name" value="Sig_transdc_resp-reg_receiver"/>
</dbReference>
<dbReference type="Gene3D" id="3.40.50.2300">
    <property type="match status" value="1"/>
</dbReference>
<accession>A0ABQ2S0C5</accession>
<feature type="domain" description="Response regulatory" evidence="3">
    <location>
        <begin position="1"/>
        <end position="117"/>
    </location>
</feature>
<dbReference type="SMART" id="SM00448">
    <property type="entry name" value="REC"/>
    <property type="match status" value="1"/>
</dbReference>
<dbReference type="RefSeq" id="WP_189071979.1">
    <property type="nucleotide sequence ID" value="NZ_BMQN01000001.1"/>
</dbReference>
<evidence type="ECO:0000259" key="3">
    <source>
        <dbReference type="PROSITE" id="PS50110"/>
    </source>
</evidence>
<dbReference type="InterPro" id="IPR050595">
    <property type="entry name" value="Bact_response_regulator"/>
</dbReference>
<keyword evidence="1 2" id="KW-0597">Phosphoprotein</keyword>
<dbReference type="PANTHER" id="PTHR44591:SF23">
    <property type="entry name" value="CHEY SUBFAMILY"/>
    <property type="match status" value="1"/>
</dbReference>
<proteinExistence type="predicted"/>
<keyword evidence="5" id="KW-1185">Reference proteome</keyword>
<protein>
    <recommendedName>
        <fullName evidence="3">Response regulatory domain-containing protein</fullName>
    </recommendedName>
</protein>
<dbReference type="PANTHER" id="PTHR44591">
    <property type="entry name" value="STRESS RESPONSE REGULATOR PROTEIN 1"/>
    <property type="match status" value="1"/>
</dbReference>
<dbReference type="SUPFAM" id="SSF52172">
    <property type="entry name" value="CheY-like"/>
    <property type="match status" value="1"/>
</dbReference>
<reference evidence="5" key="1">
    <citation type="journal article" date="2019" name="Int. J. Syst. Evol. Microbiol.">
        <title>The Global Catalogue of Microorganisms (GCM) 10K type strain sequencing project: providing services to taxonomists for standard genome sequencing and annotation.</title>
        <authorList>
            <consortium name="The Broad Institute Genomics Platform"/>
            <consortium name="The Broad Institute Genome Sequencing Center for Infectious Disease"/>
            <person name="Wu L."/>
            <person name="Ma J."/>
        </authorList>
    </citation>
    <scope>NUCLEOTIDE SEQUENCE [LARGE SCALE GENOMIC DNA]</scope>
    <source>
        <strain evidence="5">JCM 31405</strain>
    </source>
</reference>
<name>A0ABQ2S0C5_9DEIO</name>
<gene>
    <name evidence="4" type="ORF">GCM10008960_09820</name>
</gene>
<evidence type="ECO:0000313" key="5">
    <source>
        <dbReference type="Proteomes" id="UP000644548"/>
    </source>
</evidence>
<evidence type="ECO:0000313" key="4">
    <source>
        <dbReference type="EMBL" id="GGR84837.1"/>
    </source>
</evidence>
<sequence>MIDDDLTELALAHALLLDEHPDWSFRGSPHLAPLLPLLRAPASHPRLLLLDVHMPGQMGVDVLRQLRACAPTSLHVVMLASHDDARDRRAARQAGADGFHLKPVDPGAYRHLLYTLIRQVTDPNGTSSRLDSATS</sequence>
<dbReference type="Proteomes" id="UP000644548">
    <property type="component" value="Unassembled WGS sequence"/>
</dbReference>
<dbReference type="EMBL" id="BMQN01000001">
    <property type="protein sequence ID" value="GGR84837.1"/>
    <property type="molecule type" value="Genomic_DNA"/>
</dbReference>
<organism evidence="4 5">
    <name type="scientific">Deinococcus sedimenti</name>
    <dbReference type="NCBI Taxonomy" id="1867090"/>
    <lineage>
        <taxon>Bacteria</taxon>
        <taxon>Thermotogati</taxon>
        <taxon>Deinococcota</taxon>
        <taxon>Deinococci</taxon>
        <taxon>Deinococcales</taxon>
        <taxon>Deinococcaceae</taxon>
        <taxon>Deinococcus</taxon>
    </lineage>
</organism>
<evidence type="ECO:0000256" key="2">
    <source>
        <dbReference type="PROSITE-ProRule" id="PRU00169"/>
    </source>
</evidence>
<dbReference type="PROSITE" id="PS50110">
    <property type="entry name" value="RESPONSE_REGULATORY"/>
    <property type="match status" value="1"/>
</dbReference>
<comment type="caution">
    <text evidence="4">The sequence shown here is derived from an EMBL/GenBank/DDBJ whole genome shotgun (WGS) entry which is preliminary data.</text>
</comment>